<dbReference type="AlphaFoldDB" id="A0A934V864"/>
<dbReference type="InterPro" id="IPR002347">
    <property type="entry name" value="SDR_fam"/>
</dbReference>
<dbReference type="SUPFAM" id="SSF51735">
    <property type="entry name" value="NAD(P)-binding Rossmann-fold domains"/>
    <property type="match status" value="1"/>
</dbReference>
<evidence type="ECO:0000256" key="1">
    <source>
        <dbReference type="ARBA" id="ARBA00006484"/>
    </source>
</evidence>
<dbReference type="Gene3D" id="3.40.50.720">
    <property type="entry name" value="NAD(P)-binding Rossmann-like Domain"/>
    <property type="match status" value="1"/>
</dbReference>
<reference evidence="3" key="1">
    <citation type="submission" date="2020-12" db="EMBL/GenBank/DDBJ databases">
        <title>Prauserella sp. ASG 168, a novel actinomycete isolated from cave rock.</title>
        <authorList>
            <person name="Suriyachadkun C."/>
        </authorList>
    </citation>
    <scope>NUCLEOTIDE SEQUENCE</scope>
    <source>
        <strain evidence="3">ASG 168</strain>
    </source>
</reference>
<dbReference type="FunFam" id="3.40.50.720:FF:000084">
    <property type="entry name" value="Short-chain dehydrogenase reductase"/>
    <property type="match status" value="1"/>
</dbReference>
<sequence>MSPDQVADRRIVVTGAGSGIGRAVAELLTARGAHVAALDVRRPEFESSAGQRHPVLPLHCDVANAAAVESAFTGAATGLGGIDGLVTCAGVTDGTPSDEMPLATWQRLVDVNLTGTFLSIQAALPHLLDATAGAVVTVGSVGAMVAAGRSAAYDATKGGVLALTRSLAAEYADRGIRLNCVCPGYVATNLAENSAADGQGLRPSPRTGIAGRVSAPLTRAAAPGEIATAVAFLLSDNASFVTGAGIPVDGGYTAV</sequence>
<organism evidence="3 4">
    <name type="scientific">Prauserella cavernicola</name>
    <dbReference type="NCBI Taxonomy" id="2800127"/>
    <lineage>
        <taxon>Bacteria</taxon>
        <taxon>Bacillati</taxon>
        <taxon>Actinomycetota</taxon>
        <taxon>Actinomycetes</taxon>
        <taxon>Pseudonocardiales</taxon>
        <taxon>Pseudonocardiaceae</taxon>
        <taxon>Prauserella</taxon>
    </lineage>
</organism>
<proteinExistence type="inferred from homology"/>
<keyword evidence="2" id="KW-0560">Oxidoreductase</keyword>
<name>A0A934V864_9PSEU</name>
<dbReference type="GO" id="GO:0016491">
    <property type="term" value="F:oxidoreductase activity"/>
    <property type="evidence" value="ECO:0007669"/>
    <property type="project" value="UniProtKB-KW"/>
</dbReference>
<evidence type="ECO:0000256" key="2">
    <source>
        <dbReference type="ARBA" id="ARBA00023002"/>
    </source>
</evidence>
<accession>A0A934V864</accession>
<dbReference type="InterPro" id="IPR036291">
    <property type="entry name" value="NAD(P)-bd_dom_sf"/>
</dbReference>
<protein>
    <submittedName>
        <fullName evidence="3">SDR family oxidoreductase</fullName>
    </submittedName>
</protein>
<dbReference type="CDD" id="cd05233">
    <property type="entry name" value="SDR_c"/>
    <property type="match status" value="1"/>
</dbReference>
<dbReference type="Pfam" id="PF13561">
    <property type="entry name" value="adh_short_C2"/>
    <property type="match status" value="1"/>
</dbReference>
<dbReference type="EMBL" id="JAENJH010000006">
    <property type="protein sequence ID" value="MBK1787408.1"/>
    <property type="molecule type" value="Genomic_DNA"/>
</dbReference>
<keyword evidence="4" id="KW-1185">Reference proteome</keyword>
<comment type="similarity">
    <text evidence="1">Belongs to the short-chain dehydrogenases/reductases (SDR) family.</text>
</comment>
<dbReference type="RefSeq" id="WP_200321970.1">
    <property type="nucleotide sequence ID" value="NZ_JAENJH010000006.1"/>
</dbReference>
<gene>
    <name evidence="3" type="ORF">JHE00_24050</name>
</gene>
<dbReference type="PRINTS" id="PR00080">
    <property type="entry name" value="SDRFAMILY"/>
</dbReference>
<dbReference type="PANTHER" id="PTHR24321:SF8">
    <property type="entry name" value="ESTRADIOL 17-BETA-DEHYDROGENASE 8-RELATED"/>
    <property type="match status" value="1"/>
</dbReference>
<evidence type="ECO:0000313" key="4">
    <source>
        <dbReference type="Proteomes" id="UP000635245"/>
    </source>
</evidence>
<dbReference type="Proteomes" id="UP000635245">
    <property type="component" value="Unassembled WGS sequence"/>
</dbReference>
<dbReference type="PRINTS" id="PR00081">
    <property type="entry name" value="GDHRDH"/>
</dbReference>
<dbReference type="PANTHER" id="PTHR24321">
    <property type="entry name" value="DEHYDROGENASES, SHORT CHAIN"/>
    <property type="match status" value="1"/>
</dbReference>
<comment type="caution">
    <text evidence="3">The sequence shown here is derived from an EMBL/GenBank/DDBJ whole genome shotgun (WGS) entry which is preliminary data.</text>
</comment>
<evidence type="ECO:0000313" key="3">
    <source>
        <dbReference type="EMBL" id="MBK1787408.1"/>
    </source>
</evidence>